<evidence type="ECO:0000313" key="1">
    <source>
        <dbReference type="EMBL" id="RTI08851.1"/>
    </source>
</evidence>
<name>A0ABY0AJT1_THESC</name>
<reference evidence="1 2" key="1">
    <citation type="journal article" date="2019" name="Extremophiles">
        <title>Biogeography of thermophiles and predominance of Thermus scotoductus in domestic water heaters.</title>
        <authorList>
            <person name="Wilpiszeski R.L."/>
            <person name="Zhang Z."/>
            <person name="House C.H."/>
        </authorList>
    </citation>
    <scope>NUCLEOTIDE SEQUENCE [LARGE SCALE GENOMIC DNA]</scope>
    <source>
        <strain evidence="1 2">12_S12</strain>
    </source>
</reference>
<proteinExistence type="predicted"/>
<protein>
    <submittedName>
        <fullName evidence="1">Uncharacterized protein</fullName>
    </submittedName>
</protein>
<dbReference type="Proteomes" id="UP000287962">
    <property type="component" value="Unassembled WGS sequence"/>
</dbReference>
<feature type="non-terminal residue" evidence="1">
    <location>
        <position position="36"/>
    </location>
</feature>
<organism evidence="1 2">
    <name type="scientific">Thermus scotoductus</name>
    <dbReference type="NCBI Taxonomy" id="37636"/>
    <lineage>
        <taxon>Bacteria</taxon>
        <taxon>Thermotogati</taxon>
        <taxon>Deinococcota</taxon>
        <taxon>Deinococci</taxon>
        <taxon>Thermales</taxon>
        <taxon>Thermaceae</taxon>
        <taxon>Thermus</taxon>
    </lineage>
</organism>
<keyword evidence="2" id="KW-1185">Reference proteome</keyword>
<gene>
    <name evidence="1" type="ORF">CSW25_03315</name>
</gene>
<accession>A0ABY0AJT1</accession>
<comment type="caution">
    <text evidence="1">The sequence shown here is derived from an EMBL/GenBank/DDBJ whole genome shotgun (WGS) entry which is preliminary data.</text>
</comment>
<sequence length="36" mass="3809">MRRFLWALLLVLALALAQKSGGGVGGRPYSPSPPPM</sequence>
<dbReference type="EMBL" id="PEML01000069">
    <property type="protein sequence ID" value="RTI08851.1"/>
    <property type="molecule type" value="Genomic_DNA"/>
</dbReference>
<evidence type="ECO:0000313" key="2">
    <source>
        <dbReference type="Proteomes" id="UP000287962"/>
    </source>
</evidence>